<gene>
    <name evidence="1" type="ORF">FC43_GL001018</name>
</gene>
<sequence>MVIDNMTKVINPKINVARDPGCPYCRYGKYFGSGDCYHRIDVDCDDNPAICTHFQDGEDFNFGVEFATRIYYCPMCGRKLSEVA</sequence>
<comment type="caution">
    <text evidence="1">The sequence shown here is derived from an EMBL/GenBank/DDBJ whole genome shotgun (WGS) entry which is preliminary data.</text>
</comment>
<proteinExistence type="predicted"/>
<reference evidence="1 2" key="1">
    <citation type="journal article" date="2015" name="Genome Announc.">
        <title>Expanding the biotechnology potential of lactobacilli through comparative genomics of 213 strains and associated genera.</title>
        <authorList>
            <person name="Sun Z."/>
            <person name="Harris H.M."/>
            <person name="McCann A."/>
            <person name="Guo C."/>
            <person name="Argimon S."/>
            <person name="Zhang W."/>
            <person name="Yang X."/>
            <person name="Jeffery I.B."/>
            <person name="Cooney J.C."/>
            <person name="Kagawa T.F."/>
            <person name="Liu W."/>
            <person name="Song Y."/>
            <person name="Salvetti E."/>
            <person name="Wrobel A."/>
            <person name="Rasinkangas P."/>
            <person name="Parkhill J."/>
            <person name="Rea M.C."/>
            <person name="O'Sullivan O."/>
            <person name="Ritari J."/>
            <person name="Douillard F.P."/>
            <person name="Paul Ross R."/>
            <person name="Yang R."/>
            <person name="Briner A.E."/>
            <person name="Felis G.E."/>
            <person name="de Vos W.M."/>
            <person name="Barrangou R."/>
            <person name="Klaenhammer T.R."/>
            <person name="Caufield P.W."/>
            <person name="Cui Y."/>
            <person name="Zhang H."/>
            <person name="O'Toole P.W."/>
        </authorList>
    </citation>
    <scope>NUCLEOTIDE SEQUENCE [LARGE SCALE GENOMIC DNA]</scope>
    <source>
        <strain evidence="1 2">DSM 15946</strain>
    </source>
</reference>
<name>A0A0R1UFF0_9LACO</name>
<protein>
    <submittedName>
        <fullName evidence="1">Uncharacterized protein</fullName>
    </submittedName>
</protein>
<dbReference type="AlphaFoldDB" id="A0A0R1UFF0"/>
<dbReference type="Proteomes" id="UP000050816">
    <property type="component" value="Unassembled WGS sequence"/>
</dbReference>
<dbReference type="PATRIC" id="fig|1423760.3.peg.1053"/>
<accession>A0A0R1UFF0</accession>
<dbReference type="EMBL" id="AZFK01000018">
    <property type="protein sequence ID" value="KRL91604.1"/>
    <property type="molecule type" value="Genomic_DNA"/>
</dbReference>
<organism evidence="1 2">
    <name type="scientific">Limosilactobacillus ingluviei DSM 15946</name>
    <dbReference type="NCBI Taxonomy" id="1423760"/>
    <lineage>
        <taxon>Bacteria</taxon>
        <taxon>Bacillati</taxon>
        <taxon>Bacillota</taxon>
        <taxon>Bacilli</taxon>
        <taxon>Lactobacillales</taxon>
        <taxon>Lactobacillaceae</taxon>
        <taxon>Limosilactobacillus</taxon>
    </lineage>
</organism>
<evidence type="ECO:0000313" key="2">
    <source>
        <dbReference type="Proteomes" id="UP000050816"/>
    </source>
</evidence>
<evidence type="ECO:0000313" key="1">
    <source>
        <dbReference type="EMBL" id="KRL91604.1"/>
    </source>
</evidence>